<evidence type="ECO:0000256" key="6">
    <source>
        <dbReference type="ARBA" id="ARBA00022723"/>
    </source>
</evidence>
<keyword evidence="11" id="KW-0732">Signal</keyword>
<evidence type="ECO:0000313" key="12">
    <source>
        <dbReference type="EMBL" id="SFJ42248.1"/>
    </source>
</evidence>
<keyword evidence="6" id="KW-0479">Metal-binding</keyword>
<dbReference type="EMBL" id="FORH01000003">
    <property type="protein sequence ID" value="SFJ42248.1"/>
    <property type="molecule type" value="Genomic_DNA"/>
</dbReference>
<comment type="catalytic activity">
    <reaction evidence="10">
        <text>L-threonyl-[protein] + FAD = FMN-L-threonyl-[protein] + AMP + H(+)</text>
        <dbReference type="Rhea" id="RHEA:36847"/>
        <dbReference type="Rhea" id="RHEA-COMP:11060"/>
        <dbReference type="Rhea" id="RHEA-COMP:11061"/>
        <dbReference type="ChEBI" id="CHEBI:15378"/>
        <dbReference type="ChEBI" id="CHEBI:30013"/>
        <dbReference type="ChEBI" id="CHEBI:57692"/>
        <dbReference type="ChEBI" id="CHEBI:74257"/>
        <dbReference type="ChEBI" id="CHEBI:456215"/>
        <dbReference type="EC" id="2.7.1.180"/>
    </reaction>
</comment>
<dbReference type="Gene3D" id="3.10.520.10">
    <property type="entry name" value="ApbE-like domains"/>
    <property type="match status" value="1"/>
</dbReference>
<gene>
    <name evidence="12" type="ORF">SAMN04487991_2110</name>
</gene>
<reference evidence="13" key="1">
    <citation type="submission" date="2016-10" db="EMBL/GenBank/DDBJ databases">
        <authorList>
            <person name="Varghese N."/>
            <person name="Submissions S."/>
        </authorList>
    </citation>
    <scope>NUCLEOTIDE SEQUENCE [LARGE SCALE GENOMIC DNA]</scope>
    <source>
        <strain evidence="13">DSM 26471</strain>
    </source>
</reference>
<keyword evidence="12" id="KW-0449">Lipoprotein</keyword>
<evidence type="ECO:0000313" key="13">
    <source>
        <dbReference type="Proteomes" id="UP000199630"/>
    </source>
</evidence>
<name>A0A1I3R7E3_9RHOB</name>
<evidence type="ECO:0000256" key="2">
    <source>
        <dbReference type="ARBA" id="ARBA00011955"/>
    </source>
</evidence>
<dbReference type="PANTHER" id="PTHR30040:SF2">
    <property type="entry name" value="FAD:PROTEIN FMN TRANSFERASE"/>
    <property type="match status" value="1"/>
</dbReference>
<evidence type="ECO:0000256" key="3">
    <source>
        <dbReference type="ARBA" id="ARBA00016337"/>
    </source>
</evidence>
<dbReference type="GO" id="GO:0046872">
    <property type="term" value="F:metal ion binding"/>
    <property type="evidence" value="ECO:0007669"/>
    <property type="project" value="UniProtKB-KW"/>
</dbReference>
<dbReference type="InterPro" id="IPR024932">
    <property type="entry name" value="ApbE"/>
</dbReference>
<dbReference type="Pfam" id="PF02424">
    <property type="entry name" value="ApbE"/>
    <property type="match status" value="1"/>
</dbReference>
<evidence type="ECO:0000256" key="5">
    <source>
        <dbReference type="ARBA" id="ARBA00022679"/>
    </source>
</evidence>
<evidence type="ECO:0000256" key="4">
    <source>
        <dbReference type="ARBA" id="ARBA00022630"/>
    </source>
</evidence>
<dbReference type="EC" id="2.7.1.180" evidence="2"/>
<dbReference type="STRING" id="588602.SAMN04487991_2110"/>
<proteinExistence type="predicted"/>
<keyword evidence="7" id="KW-0274">FAD</keyword>
<evidence type="ECO:0000256" key="10">
    <source>
        <dbReference type="ARBA" id="ARBA00048540"/>
    </source>
</evidence>
<dbReference type="PROSITE" id="PS51318">
    <property type="entry name" value="TAT"/>
    <property type="match status" value="1"/>
</dbReference>
<evidence type="ECO:0000256" key="1">
    <source>
        <dbReference type="ARBA" id="ARBA00001946"/>
    </source>
</evidence>
<sequence>MQQTRQIGRRRFLTIASASCLIAAAPAHAFRWQGITLGARAQIILDHPDAPRLSRMAQAEISRLEAVFSLYDRRSELSRLNRAGRLDGPAFELLDCLAMCRRVHDVTEGRFDPTVQPLWQALAEAAVAGRAPAPERLAAAKRAIGFDRLRFDSASVKLAPGQALTLNGIAQGYIADRVAALLRANGIDDVLIDTGEILAMGMGPGRGGWPVSITREAGKWLLLDRAIATSASAGTEIAPGQGHILDPRLGDLAQGVSQISVSAPSAALADGLSTGLILTRTRSEAETLLSIVKESRLESFIL</sequence>
<dbReference type="RefSeq" id="WP_090060643.1">
    <property type="nucleotide sequence ID" value="NZ_FORH01000003.1"/>
</dbReference>
<feature type="signal peptide" evidence="11">
    <location>
        <begin position="1"/>
        <end position="29"/>
    </location>
</feature>
<keyword evidence="13" id="KW-1185">Reference proteome</keyword>
<feature type="chain" id="PRO_5039954157" description="FAD:protein FMN transferase" evidence="11">
    <location>
        <begin position="30"/>
        <end position="302"/>
    </location>
</feature>
<comment type="cofactor">
    <cofactor evidence="1">
        <name>Mg(2+)</name>
        <dbReference type="ChEBI" id="CHEBI:18420"/>
    </cofactor>
</comment>
<organism evidence="12 13">
    <name type="scientific">Celeribacter neptunius</name>
    <dbReference type="NCBI Taxonomy" id="588602"/>
    <lineage>
        <taxon>Bacteria</taxon>
        <taxon>Pseudomonadati</taxon>
        <taxon>Pseudomonadota</taxon>
        <taxon>Alphaproteobacteria</taxon>
        <taxon>Rhodobacterales</taxon>
        <taxon>Roseobacteraceae</taxon>
        <taxon>Celeribacter</taxon>
    </lineage>
</organism>
<dbReference type="SUPFAM" id="SSF143631">
    <property type="entry name" value="ApbE-like"/>
    <property type="match status" value="1"/>
</dbReference>
<evidence type="ECO:0000256" key="11">
    <source>
        <dbReference type="SAM" id="SignalP"/>
    </source>
</evidence>
<evidence type="ECO:0000256" key="7">
    <source>
        <dbReference type="ARBA" id="ARBA00022827"/>
    </source>
</evidence>
<keyword evidence="5" id="KW-0808">Transferase</keyword>
<evidence type="ECO:0000256" key="8">
    <source>
        <dbReference type="ARBA" id="ARBA00022842"/>
    </source>
</evidence>
<accession>A0A1I3R7E3</accession>
<evidence type="ECO:0000256" key="9">
    <source>
        <dbReference type="ARBA" id="ARBA00031306"/>
    </source>
</evidence>
<keyword evidence="4" id="KW-0285">Flavoprotein</keyword>
<dbReference type="InterPro" id="IPR003374">
    <property type="entry name" value="ApbE-like_sf"/>
</dbReference>
<dbReference type="OrthoDB" id="9778595at2"/>
<protein>
    <recommendedName>
        <fullName evidence="3">FAD:protein FMN transferase</fullName>
        <ecNumber evidence="2">2.7.1.180</ecNumber>
    </recommendedName>
    <alternativeName>
        <fullName evidence="9">Flavin transferase</fullName>
    </alternativeName>
</protein>
<dbReference type="AlphaFoldDB" id="A0A1I3R7E3"/>
<dbReference type="InterPro" id="IPR006311">
    <property type="entry name" value="TAT_signal"/>
</dbReference>
<dbReference type="PANTHER" id="PTHR30040">
    <property type="entry name" value="THIAMINE BIOSYNTHESIS LIPOPROTEIN APBE"/>
    <property type="match status" value="1"/>
</dbReference>
<keyword evidence="8" id="KW-0460">Magnesium</keyword>
<dbReference type="Proteomes" id="UP000199630">
    <property type="component" value="Unassembled WGS sequence"/>
</dbReference>
<dbReference type="GO" id="GO:0016740">
    <property type="term" value="F:transferase activity"/>
    <property type="evidence" value="ECO:0007669"/>
    <property type="project" value="UniProtKB-KW"/>
</dbReference>